<evidence type="ECO:0000313" key="2">
    <source>
        <dbReference type="Proteomes" id="UP001152607"/>
    </source>
</evidence>
<protein>
    <submittedName>
        <fullName evidence="1">Uncharacterized protein</fullName>
    </submittedName>
</protein>
<proteinExistence type="predicted"/>
<evidence type="ECO:0000313" key="1">
    <source>
        <dbReference type="EMBL" id="CAI6244253.1"/>
    </source>
</evidence>
<name>A0A9W4U095_9PLEO</name>
<accession>A0A9W4U095</accession>
<reference evidence="1" key="1">
    <citation type="submission" date="2023-01" db="EMBL/GenBank/DDBJ databases">
        <authorList>
            <person name="Van Ghelder C."/>
            <person name="Rancurel C."/>
        </authorList>
    </citation>
    <scope>NUCLEOTIDE SEQUENCE</scope>
    <source>
        <strain evidence="1">CNCM I-4278</strain>
    </source>
</reference>
<dbReference type="Proteomes" id="UP001152607">
    <property type="component" value="Unassembled WGS sequence"/>
</dbReference>
<dbReference type="EMBL" id="CAOQHR010000001">
    <property type="protein sequence ID" value="CAI6244253.1"/>
    <property type="molecule type" value="Genomic_DNA"/>
</dbReference>
<keyword evidence="2" id="KW-1185">Reference proteome</keyword>
<sequence>MRDVFLSRAFNGCFPHINSIYLLHSTAHLSPSSSNLPLSYTAHHITKCISSTNAACYI</sequence>
<gene>
    <name evidence="1" type="ORF">PDIGIT_LOCUS708</name>
</gene>
<organism evidence="1 2">
    <name type="scientific">Periconia digitata</name>
    <dbReference type="NCBI Taxonomy" id="1303443"/>
    <lineage>
        <taxon>Eukaryota</taxon>
        <taxon>Fungi</taxon>
        <taxon>Dikarya</taxon>
        <taxon>Ascomycota</taxon>
        <taxon>Pezizomycotina</taxon>
        <taxon>Dothideomycetes</taxon>
        <taxon>Pleosporomycetidae</taxon>
        <taxon>Pleosporales</taxon>
        <taxon>Massarineae</taxon>
        <taxon>Periconiaceae</taxon>
        <taxon>Periconia</taxon>
    </lineage>
</organism>
<comment type="caution">
    <text evidence="1">The sequence shown here is derived from an EMBL/GenBank/DDBJ whole genome shotgun (WGS) entry which is preliminary data.</text>
</comment>
<dbReference type="AlphaFoldDB" id="A0A9W4U095"/>